<dbReference type="PANTHER" id="PTHR24015:SF260">
    <property type="entry name" value="PENTATRICOPEPTIDE REPEAT-CONTAINING PROTEIN"/>
    <property type="match status" value="1"/>
</dbReference>
<comment type="similarity">
    <text evidence="2">Belongs to the PPR family. PCMP-E subfamily.</text>
</comment>
<dbReference type="Proteomes" id="UP001202328">
    <property type="component" value="Unassembled WGS sequence"/>
</dbReference>
<name>A0AAD4XJR5_9MAGN</name>
<evidence type="ECO:0000256" key="1">
    <source>
        <dbReference type="ARBA" id="ARBA00022737"/>
    </source>
</evidence>
<accession>A0AAD4XJR5</accession>
<feature type="repeat" description="PPR" evidence="3">
    <location>
        <begin position="403"/>
        <end position="437"/>
    </location>
</feature>
<dbReference type="FunFam" id="1.25.40.10:FF:000196">
    <property type="entry name" value="Pentatricopeptide repeat-containing protein At4g14850"/>
    <property type="match status" value="1"/>
</dbReference>
<dbReference type="GO" id="GO:0009451">
    <property type="term" value="P:RNA modification"/>
    <property type="evidence" value="ECO:0007669"/>
    <property type="project" value="InterPro"/>
</dbReference>
<feature type="repeat" description="PPR" evidence="3">
    <location>
        <begin position="602"/>
        <end position="636"/>
    </location>
</feature>
<comment type="caution">
    <text evidence="4">The sequence shown here is derived from an EMBL/GenBank/DDBJ whole genome shotgun (WGS) entry which is preliminary data.</text>
</comment>
<reference evidence="4" key="1">
    <citation type="submission" date="2022-04" db="EMBL/GenBank/DDBJ databases">
        <title>A functionally conserved STORR gene fusion in Papaver species that diverged 16.8 million years ago.</title>
        <authorList>
            <person name="Catania T."/>
        </authorList>
    </citation>
    <scope>NUCLEOTIDE SEQUENCE</scope>
    <source>
        <strain evidence="4">S-188037</strain>
    </source>
</reference>
<dbReference type="InterPro" id="IPR046848">
    <property type="entry name" value="E_motif"/>
</dbReference>
<evidence type="ECO:0000313" key="4">
    <source>
        <dbReference type="EMBL" id="KAI3919286.1"/>
    </source>
</evidence>
<dbReference type="FunFam" id="1.25.40.10:FF:000090">
    <property type="entry name" value="Pentatricopeptide repeat-containing protein, chloroplastic"/>
    <property type="match status" value="1"/>
</dbReference>
<gene>
    <name evidence="4" type="ORF">MKW98_030422</name>
</gene>
<dbReference type="Pfam" id="PF13041">
    <property type="entry name" value="PPR_2"/>
    <property type="match status" value="3"/>
</dbReference>
<dbReference type="AlphaFoldDB" id="A0AAD4XJR5"/>
<evidence type="ECO:0000256" key="3">
    <source>
        <dbReference type="PROSITE-ProRule" id="PRU00708"/>
    </source>
</evidence>
<feature type="repeat" description="PPR" evidence="3">
    <location>
        <begin position="302"/>
        <end position="336"/>
    </location>
</feature>
<dbReference type="NCBIfam" id="TIGR00756">
    <property type="entry name" value="PPR"/>
    <property type="match status" value="5"/>
</dbReference>
<dbReference type="Gene3D" id="1.25.40.10">
    <property type="entry name" value="Tetratricopeptide repeat domain"/>
    <property type="match status" value="6"/>
</dbReference>
<dbReference type="FunFam" id="1.25.40.10:FF:001227">
    <property type="entry name" value="Pentatricopeptide repeat-containing protein At1g26900, mitochondrial"/>
    <property type="match status" value="1"/>
</dbReference>
<dbReference type="SUPFAM" id="SSF48452">
    <property type="entry name" value="TPR-like"/>
    <property type="match status" value="1"/>
</dbReference>
<evidence type="ECO:0000313" key="5">
    <source>
        <dbReference type="Proteomes" id="UP001202328"/>
    </source>
</evidence>
<proteinExistence type="inferred from homology"/>
<dbReference type="EMBL" id="JAJJMB010008919">
    <property type="protein sequence ID" value="KAI3919286.1"/>
    <property type="molecule type" value="Genomic_DNA"/>
</dbReference>
<evidence type="ECO:0000256" key="2">
    <source>
        <dbReference type="ARBA" id="ARBA00061659"/>
    </source>
</evidence>
<dbReference type="Pfam" id="PF20431">
    <property type="entry name" value="E_motif"/>
    <property type="match status" value="1"/>
</dbReference>
<organism evidence="4 5">
    <name type="scientific">Papaver atlanticum</name>
    <dbReference type="NCBI Taxonomy" id="357466"/>
    <lineage>
        <taxon>Eukaryota</taxon>
        <taxon>Viridiplantae</taxon>
        <taxon>Streptophyta</taxon>
        <taxon>Embryophyta</taxon>
        <taxon>Tracheophyta</taxon>
        <taxon>Spermatophyta</taxon>
        <taxon>Magnoliopsida</taxon>
        <taxon>Ranunculales</taxon>
        <taxon>Papaveraceae</taxon>
        <taxon>Papaveroideae</taxon>
        <taxon>Papaver</taxon>
    </lineage>
</organism>
<dbReference type="PANTHER" id="PTHR24015">
    <property type="entry name" value="OS07G0578800 PROTEIN-RELATED"/>
    <property type="match status" value="1"/>
</dbReference>
<dbReference type="InterPro" id="IPR046960">
    <property type="entry name" value="PPR_At4g14850-like_plant"/>
</dbReference>
<feature type="repeat" description="PPR" evidence="3">
    <location>
        <begin position="501"/>
        <end position="535"/>
    </location>
</feature>
<protein>
    <recommendedName>
        <fullName evidence="6">Pentatricopeptide repeat-containing protein</fullName>
    </recommendedName>
</protein>
<keyword evidence="5" id="KW-1185">Reference proteome</keyword>
<feature type="repeat" description="PPR" evidence="3">
    <location>
        <begin position="95"/>
        <end position="129"/>
    </location>
</feature>
<dbReference type="InterPro" id="IPR002885">
    <property type="entry name" value="PPR_rpt"/>
</dbReference>
<dbReference type="PROSITE" id="PS51375">
    <property type="entry name" value="PPR"/>
    <property type="match status" value="6"/>
</dbReference>
<dbReference type="Pfam" id="PF01535">
    <property type="entry name" value="PPR"/>
    <property type="match status" value="4"/>
</dbReference>
<keyword evidence="1" id="KW-0677">Repeat</keyword>
<dbReference type="InterPro" id="IPR011990">
    <property type="entry name" value="TPR-like_helical_dom_sf"/>
</dbReference>
<evidence type="ECO:0008006" key="6">
    <source>
        <dbReference type="Google" id="ProtNLM"/>
    </source>
</evidence>
<dbReference type="GO" id="GO:0003723">
    <property type="term" value="F:RNA binding"/>
    <property type="evidence" value="ECO:0007669"/>
    <property type="project" value="InterPro"/>
</dbReference>
<feature type="repeat" description="PPR" evidence="3">
    <location>
        <begin position="197"/>
        <end position="231"/>
    </location>
</feature>
<sequence length="782" mass="87263">MNRLPKTLSFTIPPLYFHSSPPPSHQTNHLTNPIDHFLSSFNLDIKTLVKYHSFIITSGHRNNIFITSKLISLYSSLNKPNVSSQVFNSFNGYKDAFLWNSIIKSHFSSGDYVNSLEHFSKMHFSSILPNPFTIPMIVTASAELSDIEFGRIIHCFGLKFGLLSGNVAIGSSFVYMYCKCNELGDAENMFDEMTVRDVVSWTALINGYVQNDEFEKGLDCFREMHKVGVGDGEKPNVRTIDGGLKACGNLGYVLSGRCIHGYMVKTGNGYSQFVKSSLLSMYSKCGTTEDAASSFLELDDKDLISMTTIIGVYARKGRIRECLDLFWAMQKSEIDPDEIIISCILSGLGNSKMVSEGKAFHGMIIRRGYKLSKMVINSLISMYSKFGCLNIAENLFDRLFERDVESWNHMISGYSKLGLETKCFELFREMQQLRVEANKDSLVSVLSSCSESALTGRSVHCYAIKNGKDANISVANSLVGMYGRCKNLTAANRLFLWVQKDVVTWNTLITAYTHSGHSNEAISLFEQMISADVKPNSVTLKTVLSACSHQAALEHGKRVHSNIKEMGLEFDLSLVTSLVDMYVKCGELQLSREIFDSMPKRDVISWNVMISGYGIHGDANAAVELFQQMEDSGVRPNGLSFLAVLLACTHAGLVEAGKNIFSRMERYAIQPTLKHYACMVDLLGRAGYLHEAENLVLSMPIVPDGGVWGSLLGCCRTHNDVEMAERVAKRAIELDPKNDGYYILMANMLNSLGMWEKAEKVREDMNKKGVRKKAGWSAGEQW</sequence>